<keyword evidence="2" id="KW-1185">Reference proteome</keyword>
<gene>
    <name evidence="1" type="ORF">TNIN_267921</name>
</gene>
<proteinExistence type="predicted"/>
<evidence type="ECO:0000313" key="2">
    <source>
        <dbReference type="Proteomes" id="UP000886998"/>
    </source>
</evidence>
<dbReference type="EMBL" id="BMAV01003379">
    <property type="protein sequence ID" value="GFY42890.1"/>
    <property type="molecule type" value="Genomic_DNA"/>
</dbReference>
<dbReference type="AlphaFoldDB" id="A0A8X6WX86"/>
<dbReference type="Proteomes" id="UP000886998">
    <property type="component" value="Unassembled WGS sequence"/>
</dbReference>
<accession>A0A8X6WX86</accession>
<evidence type="ECO:0000313" key="1">
    <source>
        <dbReference type="EMBL" id="GFY42890.1"/>
    </source>
</evidence>
<protein>
    <submittedName>
        <fullName evidence="1">Uncharacterized protein</fullName>
    </submittedName>
</protein>
<name>A0A8X6WX86_9ARAC</name>
<comment type="caution">
    <text evidence="1">The sequence shown here is derived from an EMBL/GenBank/DDBJ whole genome shotgun (WGS) entry which is preliminary data.</text>
</comment>
<reference evidence="1" key="1">
    <citation type="submission" date="2020-08" db="EMBL/GenBank/DDBJ databases">
        <title>Multicomponent nature underlies the extraordinary mechanical properties of spider dragline silk.</title>
        <authorList>
            <person name="Kono N."/>
            <person name="Nakamura H."/>
            <person name="Mori M."/>
            <person name="Yoshida Y."/>
            <person name="Ohtoshi R."/>
            <person name="Malay A.D."/>
            <person name="Moran D.A.P."/>
            <person name="Tomita M."/>
            <person name="Numata K."/>
            <person name="Arakawa K."/>
        </authorList>
    </citation>
    <scope>NUCLEOTIDE SEQUENCE</scope>
</reference>
<dbReference type="OrthoDB" id="6103690at2759"/>
<organism evidence="1 2">
    <name type="scientific">Trichonephila inaurata madagascariensis</name>
    <dbReference type="NCBI Taxonomy" id="2747483"/>
    <lineage>
        <taxon>Eukaryota</taxon>
        <taxon>Metazoa</taxon>
        <taxon>Ecdysozoa</taxon>
        <taxon>Arthropoda</taxon>
        <taxon>Chelicerata</taxon>
        <taxon>Arachnida</taxon>
        <taxon>Araneae</taxon>
        <taxon>Araneomorphae</taxon>
        <taxon>Entelegynae</taxon>
        <taxon>Araneoidea</taxon>
        <taxon>Nephilidae</taxon>
        <taxon>Trichonephila</taxon>
        <taxon>Trichonephila inaurata</taxon>
    </lineage>
</organism>
<sequence>MTRSCLVNASWSLASPVCKIVSCAPPKGIEHGHVKREKNLRMDQLFVIFGVWIRTRKGNSELKCLAKRHGVILCQKVYHYHVQDQYLPHMVQFFFRALVVEKHSSFQL</sequence>